<keyword evidence="1" id="KW-0472">Membrane</keyword>
<keyword evidence="3" id="KW-1185">Reference proteome</keyword>
<sequence length="88" mass="9561">MLLMSVSGKQAVSLDLRRPLHISGVYLLSLNLINVEVVVACISLGSRRLCNDLKSLPSRDVTAGFSVLNLDDNASLLFTAKMCIFVSH</sequence>
<keyword evidence="1" id="KW-1133">Transmembrane helix</keyword>
<keyword evidence="1" id="KW-0812">Transmembrane</keyword>
<proteinExistence type="predicted"/>
<accession>A0AAV4M9N4</accession>
<evidence type="ECO:0000256" key="1">
    <source>
        <dbReference type="SAM" id="Phobius"/>
    </source>
</evidence>
<organism evidence="2 3">
    <name type="scientific">Caerostris extrusa</name>
    <name type="common">Bark spider</name>
    <name type="synonym">Caerostris bankana</name>
    <dbReference type="NCBI Taxonomy" id="172846"/>
    <lineage>
        <taxon>Eukaryota</taxon>
        <taxon>Metazoa</taxon>
        <taxon>Ecdysozoa</taxon>
        <taxon>Arthropoda</taxon>
        <taxon>Chelicerata</taxon>
        <taxon>Arachnida</taxon>
        <taxon>Araneae</taxon>
        <taxon>Araneomorphae</taxon>
        <taxon>Entelegynae</taxon>
        <taxon>Araneoidea</taxon>
        <taxon>Araneidae</taxon>
        <taxon>Caerostris</taxon>
    </lineage>
</organism>
<protein>
    <submittedName>
        <fullName evidence="2">Uncharacterized protein</fullName>
    </submittedName>
</protein>
<name>A0AAV4M9N4_CAEEX</name>
<evidence type="ECO:0000313" key="2">
    <source>
        <dbReference type="EMBL" id="GIX68965.1"/>
    </source>
</evidence>
<reference evidence="2 3" key="1">
    <citation type="submission" date="2021-06" db="EMBL/GenBank/DDBJ databases">
        <title>Caerostris extrusa draft genome.</title>
        <authorList>
            <person name="Kono N."/>
            <person name="Arakawa K."/>
        </authorList>
    </citation>
    <scope>NUCLEOTIDE SEQUENCE [LARGE SCALE GENOMIC DNA]</scope>
</reference>
<feature type="transmembrane region" description="Helical" evidence="1">
    <location>
        <begin position="20"/>
        <end position="45"/>
    </location>
</feature>
<comment type="caution">
    <text evidence="2">The sequence shown here is derived from an EMBL/GenBank/DDBJ whole genome shotgun (WGS) entry which is preliminary data.</text>
</comment>
<gene>
    <name evidence="2" type="ORF">CEXT_625761</name>
</gene>
<dbReference type="Proteomes" id="UP001054945">
    <property type="component" value="Unassembled WGS sequence"/>
</dbReference>
<evidence type="ECO:0000313" key="3">
    <source>
        <dbReference type="Proteomes" id="UP001054945"/>
    </source>
</evidence>
<dbReference type="EMBL" id="BPLR01019536">
    <property type="protein sequence ID" value="GIX68965.1"/>
    <property type="molecule type" value="Genomic_DNA"/>
</dbReference>
<dbReference type="AlphaFoldDB" id="A0AAV4M9N4"/>